<feature type="compositionally biased region" description="Polar residues" evidence="6">
    <location>
        <begin position="11"/>
        <end position="25"/>
    </location>
</feature>
<evidence type="ECO:0008006" key="9">
    <source>
        <dbReference type="Google" id="ProtNLM"/>
    </source>
</evidence>
<evidence type="ECO:0000256" key="6">
    <source>
        <dbReference type="SAM" id="MobiDB-lite"/>
    </source>
</evidence>
<dbReference type="RefSeq" id="XP_064657742.1">
    <property type="nucleotide sequence ID" value="XM_064803941.1"/>
</dbReference>
<evidence type="ECO:0000313" key="8">
    <source>
        <dbReference type="Proteomes" id="UP001337655"/>
    </source>
</evidence>
<sequence>MLSRDLGADLRSQSENYGGPSNTHHAEAQNTYDVIIVGGGAAGIGAAVGARQAVPASRILIIESEGFLGGAGTHRGVNSFCGIYSVGPDPKRVVGKIWDDVHSRLVSVGAAAADPDQIVALVQNFDPEGLKVALDDLTADYSIDVLLHCTVVGGVREGTKLSAVIVQERRGRRNLFARAFVDCSGDGDLAYHGGASTRYGNHGRVNMGSLSTRFGGLSGATPTSSLWRDAILAAKKVNPQLEQRIPRNVGVLIKLPGSGDICTYMASAQYDATSSASITAAERQGRKQAQIYLSILRTLPGHENMTLVATGPNFGTRESRHINSRHMLSEKDVLEQKEFGDTVAIGGWYMEWHDSSQPDWPIHFRTPPDGTFNIPLQSLQSIDTVNLYCAGRCADGDGAAGSAIRVMGTALATGQAAGAAAGLSAAGEGEAAAPDVRAVLLKHGAILDRTGLSTVCLKIRDDGKNLSHREALNGH</sequence>
<keyword evidence="8" id="KW-1185">Reference proteome</keyword>
<protein>
    <recommendedName>
        <fullName evidence="9">FAD-dependent oxidoreductase</fullName>
    </recommendedName>
</protein>
<comment type="caution">
    <text evidence="7">The sequence shown here is derived from an EMBL/GenBank/DDBJ whole genome shotgun (WGS) entry which is preliminary data.</text>
</comment>
<dbReference type="EMBL" id="JAVRRT010000010">
    <property type="protein sequence ID" value="KAK5168132.1"/>
    <property type="molecule type" value="Genomic_DNA"/>
</dbReference>
<keyword evidence="4" id="KW-0408">Iron</keyword>
<proteinExistence type="predicted"/>
<evidence type="ECO:0000256" key="3">
    <source>
        <dbReference type="ARBA" id="ARBA00023002"/>
    </source>
</evidence>
<feature type="region of interest" description="Disordered" evidence="6">
    <location>
        <begin position="1"/>
        <end position="25"/>
    </location>
</feature>
<dbReference type="PANTHER" id="PTHR43498:SF1">
    <property type="entry name" value="COB--COM HETERODISULFIDE REDUCTASE IRON-SULFUR SUBUNIT A"/>
    <property type="match status" value="1"/>
</dbReference>
<reference evidence="7 8" key="1">
    <citation type="submission" date="2023-08" db="EMBL/GenBank/DDBJ databases">
        <title>Black Yeasts Isolated from many extreme environments.</title>
        <authorList>
            <person name="Coleine C."/>
            <person name="Stajich J.E."/>
            <person name="Selbmann L."/>
        </authorList>
    </citation>
    <scope>NUCLEOTIDE SEQUENCE [LARGE SCALE GENOMIC DNA]</scope>
    <source>
        <strain evidence="7 8">CCFEE 5935</strain>
    </source>
</reference>
<dbReference type="Proteomes" id="UP001337655">
    <property type="component" value="Unassembled WGS sequence"/>
</dbReference>
<dbReference type="Gene3D" id="3.50.50.60">
    <property type="entry name" value="FAD/NAD(P)-binding domain"/>
    <property type="match status" value="1"/>
</dbReference>
<dbReference type="InterPro" id="IPR039650">
    <property type="entry name" value="HdrA-like"/>
</dbReference>
<accession>A0AAV9P7K5</accession>
<keyword evidence="3" id="KW-0560">Oxidoreductase</keyword>
<keyword evidence="1" id="KW-0004">4Fe-4S</keyword>
<dbReference type="InterPro" id="IPR036188">
    <property type="entry name" value="FAD/NAD-bd_sf"/>
</dbReference>
<dbReference type="SUPFAM" id="SSF51905">
    <property type="entry name" value="FAD/NAD(P)-binding domain"/>
    <property type="match status" value="1"/>
</dbReference>
<evidence type="ECO:0000256" key="1">
    <source>
        <dbReference type="ARBA" id="ARBA00022485"/>
    </source>
</evidence>
<name>A0AAV9P7K5_9PEZI</name>
<dbReference type="GO" id="GO:0051539">
    <property type="term" value="F:4 iron, 4 sulfur cluster binding"/>
    <property type="evidence" value="ECO:0007669"/>
    <property type="project" value="UniProtKB-KW"/>
</dbReference>
<dbReference type="PANTHER" id="PTHR43498">
    <property type="entry name" value="FERREDOXIN:COB-COM HETERODISULFIDE REDUCTASE SUBUNIT A"/>
    <property type="match status" value="1"/>
</dbReference>
<keyword evidence="5" id="KW-0411">Iron-sulfur</keyword>
<dbReference type="Pfam" id="PF12831">
    <property type="entry name" value="FAD_oxidored"/>
    <property type="match status" value="1"/>
</dbReference>
<keyword evidence="2" id="KW-0479">Metal-binding</keyword>
<dbReference type="GeneID" id="89928040"/>
<evidence type="ECO:0000256" key="5">
    <source>
        <dbReference type="ARBA" id="ARBA00023014"/>
    </source>
</evidence>
<dbReference type="AlphaFoldDB" id="A0AAV9P7K5"/>
<evidence type="ECO:0000256" key="4">
    <source>
        <dbReference type="ARBA" id="ARBA00023004"/>
    </source>
</evidence>
<evidence type="ECO:0000256" key="2">
    <source>
        <dbReference type="ARBA" id="ARBA00022723"/>
    </source>
</evidence>
<evidence type="ECO:0000313" key="7">
    <source>
        <dbReference type="EMBL" id="KAK5168132.1"/>
    </source>
</evidence>
<dbReference type="GO" id="GO:0046872">
    <property type="term" value="F:metal ion binding"/>
    <property type="evidence" value="ECO:0007669"/>
    <property type="project" value="UniProtKB-KW"/>
</dbReference>
<organism evidence="7 8">
    <name type="scientific">Saxophila tyrrhenica</name>
    <dbReference type="NCBI Taxonomy" id="1690608"/>
    <lineage>
        <taxon>Eukaryota</taxon>
        <taxon>Fungi</taxon>
        <taxon>Dikarya</taxon>
        <taxon>Ascomycota</taxon>
        <taxon>Pezizomycotina</taxon>
        <taxon>Dothideomycetes</taxon>
        <taxon>Dothideomycetidae</taxon>
        <taxon>Mycosphaerellales</taxon>
        <taxon>Extremaceae</taxon>
        <taxon>Saxophila</taxon>
    </lineage>
</organism>
<dbReference type="GO" id="GO:0016491">
    <property type="term" value="F:oxidoreductase activity"/>
    <property type="evidence" value="ECO:0007669"/>
    <property type="project" value="UniProtKB-KW"/>
</dbReference>
<gene>
    <name evidence="7" type="ORF">LTR77_006700</name>
</gene>